<dbReference type="RefSeq" id="WP_052673696.1">
    <property type="nucleotide sequence ID" value="NZ_LN681225.1"/>
</dbReference>
<feature type="domain" description="Peptidase M15C" evidence="1">
    <location>
        <begin position="28"/>
        <end position="107"/>
    </location>
</feature>
<reference evidence="3" key="1">
    <citation type="submission" date="2014-09" db="EMBL/GenBank/DDBJ databases">
        <authorList>
            <person name="Gomez-Valero L."/>
        </authorList>
    </citation>
    <scope>NUCLEOTIDE SEQUENCE [LARGE SCALE GENOMIC DNA]</scope>
    <source>
        <strain evidence="3">ATCC35250</strain>
    </source>
</reference>
<dbReference type="Pfam" id="PF13539">
    <property type="entry name" value="Peptidase_M15_4"/>
    <property type="match status" value="1"/>
</dbReference>
<dbReference type="KEGG" id="lha:LHA_2359"/>
<proteinExistence type="predicted"/>
<dbReference type="PATRIC" id="fig|449.7.peg.99"/>
<dbReference type="STRING" id="449.LHA_2359"/>
<gene>
    <name evidence="2" type="ORF">LHA_2359</name>
</gene>
<name>A0A0A8UV28_LEGHA</name>
<sequence length="126" mass="14571">MDAFKGDDLAAMMANSTSVFNCREVTNHPGIFSQHSYGRAIDINPKINPYVARKLIIPHSSGQFMLKKTSSPGKIKKNSYIYKVFLRYGWDWGGNWYDVQDYQHFEKRSHSEKRNPYGYPKAKITS</sequence>
<dbReference type="CDD" id="cd14845">
    <property type="entry name" value="L-Ala-D-Glu_peptidase_like"/>
    <property type="match status" value="1"/>
</dbReference>
<dbReference type="InterPro" id="IPR009045">
    <property type="entry name" value="Zn_M74/Hedgehog-like"/>
</dbReference>
<dbReference type="InterPro" id="IPR039561">
    <property type="entry name" value="Peptidase_M15C"/>
</dbReference>
<organism evidence="2 3">
    <name type="scientific">Legionella hackeliae</name>
    <dbReference type="NCBI Taxonomy" id="449"/>
    <lineage>
        <taxon>Bacteria</taxon>
        <taxon>Pseudomonadati</taxon>
        <taxon>Pseudomonadota</taxon>
        <taxon>Gammaproteobacteria</taxon>
        <taxon>Legionellales</taxon>
        <taxon>Legionellaceae</taxon>
        <taxon>Legionella</taxon>
    </lineage>
</organism>
<dbReference type="Gene3D" id="3.30.1380.10">
    <property type="match status" value="1"/>
</dbReference>
<dbReference type="GO" id="GO:0008233">
    <property type="term" value="F:peptidase activity"/>
    <property type="evidence" value="ECO:0007669"/>
    <property type="project" value="InterPro"/>
</dbReference>
<accession>A0A0A8UV28</accession>
<dbReference type="EMBL" id="LN681225">
    <property type="protein sequence ID" value="CEK11376.1"/>
    <property type="molecule type" value="Genomic_DNA"/>
</dbReference>
<evidence type="ECO:0000313" key="2">
    <source>
        <dbReference type="EMBL" id="CEK11376.1"/>
    </source>
</evidence>
<evidence type="ECO:0000259" key="1">
    <source>
        <dbReference type="Pfam" id="PF13539"/>
    </source>
</evidence>
<protein>
    <recommendedName>
        <fullName evidence="1">Peptidase M15C domain-containing protein</fullName>
    </recommendedName>
</protein>
<evidence type="ECO:0000313" key="3">
    <source>
        <dbReference type="Proteomes" id="UP000032803"/>
    </source>
</evidence>
<dbReference type="AlphaFoldDB" id="A0A0A8UV28"/>
<dbReference type="SUPFAM" id="SSF55166">
    <property type="entry name" value="Hedgehog/DD-peptidase"/>
    <property type="match status" value="1"/>
</dbReference>
<keyword evidence="3" id="KW-1185">Reference proteome</keyword>
<dbReference type="Proteomes" id="UP000032803">
    <property type="component" value="Chromosome I"/>
</dbReference>
<dbReference type="HOGENOM" id="CLU_1978737_0_0_6"/>
<dbReference type="OrthoDB" id="9799970at2"/>